<dbReference type="AlphaFoldDB" id="A0A2T7A4C3"/>
<evidence type="ECO:0000256" key="1">
    <source>
        <dbReference type="SAM" id="MobiDB-lite"/>
    </source>
</evidence>
<dbReference type="EMBL" id="NESQ01000025">
    <property type="protein sequence ID" value="PUU82593.1"/>
    <property type="molecule type" value="Genomic_DNA"/>
</dbReference>
<dbReference type="STRING" id="42251.A0A2T7A4C3"/>
<feature type="compositionally biased region" description="Basic and acidic residues" evidence="1">
    <location>
        <begin position="274"/>
        <end position="288"/>
    </location>
</feature>
<evidence type="ECO:0000313" key="3">
    <source>
        <dbReference type="Proteomes" id="UP000244722"/>
    </source>
</evidence>
<feature type="region of interest" description="Disordered" evidence="1">
    <location>
        <begin position="1"/>
        <end position="181"/>
    </location>
</feature>
<reference evidence="2 3" key="1">
    <citation type="submission" date="2017-04" db="EMBL/GenBank/DDBJ databases">
        <title>Draft genome sequence of Tuber borchii Vittad., a whitish edible truffle.</title>
        <authorList>
            <consortium name="DOE Joint Genome Institute"/>
            <person name="Murat C."/>
            <person name="Kuo A."/>
            <person name="Barry K.W."/>
            <person name="Clum A."/>
            <person name="Dockter R.B."/>
            <person name="Fauchery L."/>
            <person name="Iotti M."/>
            <person name="Kohler A."/>
            <person name="Labutti K."/>
            <person name="Lindquist E.A."/>
            <person name="Lipzen A."/>
            <person name="Ohm R.A."/>
            <person name="Wang M."/>
            <person name="Grigoriev I.V."/>
            <person name="Zambonelli A."/>
            <person name="Martin F.M."/>
        </authorList>
    </citation>
    <scope>NUCLEOTIDE SEQUENCE [LARGE SCALE GENOMIC DNA]</scope>
    <source>
        <strain evidence="2 3">Tbo3840</strain>
    </source>
</reference>
<accession>A0A2T7A4C3</accession>
<keyword evidence="3" id="KW-1185">Reference proteome</keyword>
<name>A0A2T7A4C3_TUBBO</name>
<feature type="region of interest" description="Disordered" evidence="1">
    <location>
        <begin position="274"/>
        <end position="293"/>
    </location>
</feature>
<protein>
    <submittedName>
        <fullName evidence="2">Uncharacterized protein</fullName>
    </submittedName>
</protein>
<gene>
    <name evidence="2" type="ORF">B9Z19DRAFT_1120492</name>
</gene>
<evidence type="ECO:0000313" key="2">
    <source>
        <dbReference type="EMBL" id="PUU82593.1"/>
    </source>
</evidence>
<organism evidence="2 3">
    <name type="scientific">Tuber borchii</name>
    <name type="common">White truffle</name>
    <dbReference type="NCBI Taxonomy" id="42251"/>
    <lineage>
        <taxon>Eukaryota</taxon>
        <taxon>Fungi</taxon>
        <taxon>Dikarya</taxon>
        <taxon>Ascomycota</taxon>
        <taxon>Pezizomycotina</taxon>
        <taxon>Pezizomycetes</taxon>
        <taxon>Pezizales</taxon>
        <taxon>Tuberaceae</taxon>
        <taxon>Tuber</taxon>
    </lineage>
</organism>
<dbReference type="OrthoDB" id="10255000at2759"/>
<proteinExistence type="predicted"/>
<sequence>MSSTQLNKAKDKMIGTSNPRQNPPPSTDIPMADPAIPVVRAGSAMGNTDAPPHNIHHSTEDSTGPGSRPSGPQHPLPPLSRRGAYRVYPNRAGDSSLGQATPPLGAHAASGVLSSSSPGPKEAGKAFKPGVQKTYKPDEEVVRKGVFGSSGDTGGLRGTESLGGTSKDTRVNRSEREGAVRSRTVLETDLRKVKSGLHNRTSEKDLHMRHDAPTSETQDLQKQVEKLKLAVQKANVALQTERQLAASNEQALRGEWEDDRNALNDELGQLKREVQGKESRAVSDRNTEKQVSSLLTQQTNLDARLIDYEKICHERDKYWGERNDQLHEKNVRQSVKIALLEERLKMETLAKLRLQENFNIRGGLERIVYEGRLEGMIGVGCPRGAKAGLEAITKLPSFQDALDREVSERALVKTDVLYCISGAYQKYSEAAHGNNGHLIIRHEDHSDNQVAALVVLLKVQEAWKNPLRWTEVPLPGPMAQ</sequence>
<dbReference type="Proteomes" id="UP000244722">
    <property type="component" value="Unassembled WGS sequence"/>
</dbReference>
<comment type="caution">
    <text evidence="2">The sequence shown here is derived from an EMBL/GenBank/DDBJ whole genome shotgun (WGS) entry which is preliminary data.</text>
</comment>
<feature type="compositionally biased region" description="Basic and acidic residues" evidence="1">
    <location>
        <begin position="167"/>
        <end position="181"/>
    </location>
</feature>